<organism evidence="1 2">
    <name type="scientific">Salvia divinorum</name>
    <name type="common">Maria pastora</name>
    <name type="synonym">Diviner's sage</name>
    <dbReference type="NCBI Taxonomy" id="28513"/>
    <lineage>
        <taxon>Eukaryota</taxon>
        <taxon>Viridiplantae</taxon>
        <taxon>Streptophyta</taxon>
        <taxon>Embryophyta</taxon>
        <taxon>Tracheophyta</taxon>
        <taxon>Spermatophyta</taxon>
        <taxon>Magnoliopsida</taxon>
        <taxon>eudicotyledons</taxon>
        <taxon>Gunneridae</taxon>
        <taxon>Pentapetalae</taxon>
        <taxon>asterids</taxon>
        <taxon>lamiids</taxon>
        <taxon>Lamiales</taxon>
        <taxon>Lamiaceae</taxon>
        <taxon>Nepetoideae</taxon>
        <taxon>Mentheae</taxon>
        <taxon>Salviinae</taxon>
        <taxon>Salvia</taxon>
        <taxon>Salvia subgen. Calosphace</taxon>
    </lineage>
</organism>
<dbReference type="Proteomes" id="UP001567538">
    <property type="component" value="Unassembled WGS sequence"/>
</dbReference>
<sequence length="85" mass="9752">MNVQAWTNGWLHCSIHRVMMTGDEARYSIGLFSTVKEGSITKAPEELVDEDHPLLYKPYDHHKFVDFRLSIAITSLNPLKEYCGV</sequence>
<dbReference type="EMBL" id="JBEAFC010000003">
    <property type="protein sequence ID" value="KAL1565082.1"/>
    <property type="molecule type" value="Genomic_DNA"/>
</dbReference>
<name>A0ABD1I9P2_SALDI</name>
<evidence type="ECO:0000313" key="2">
    <source>
        <dbReference type="Proteomes" id="UP001567538"/>
    </source>
</evidence>
<reference evidence="1 2" key="1">
    <citation type="submission" date="2024-06" db="EMBL/GenBank/DDBJ databases">
        <title>A chromosome level genome sequence of Diviner's sage (Salvia divinorum).</title>
        <authorList>
            <person name="Ford S.A."/>
            <person name="Ro D.-K."/>
            <person name="Ness R.W."/>
            <person name="Phillips M.A."/>
        </authorList>
    </citation>
    <scope>NUCLEOTIDE SEQUENCE [LARGE SCALE GENOMIC DNA]</scope>
    <source>
        <strain evidence="1">SAF-2024a</strain>
        <tissue evidence="1">Leaf</tissue>
    </source>
</reference>
<gene>
    <name evidence="1" type="ORF">AAHA92_07346</name>
</gene>
<keyword evidence="2" id="KW-1185">Reference proteome</keyword>
<dbReference type="InterPro" id="IPR027443">
    <property type="entry name" value="IPNS-like_sf"/>
</dbReference>
<dbReference type="Gene3D" id="2.60.120.330">
    <property type="entry name" value="B-lactam Antibiotic, Isopenicillin N Synthase, Chain"/>
    <property type="match status" value="1"/>
</dbReference>
<proteinExistence type="predicted"/>
<dbReference type="SUPFAM" id="SSF51197">
    <property type="entry name" value="Clavaminate synthase-like"/>
    <property type="match status" value="1"/>
</dbReference>
<protein>
    <recommendedName>
        <fullName evidence="3">Isopenicillin N synthase-like Fe(2+) 2OG dioxygenase domain-containing protein</fullName>
    </recommendedName>
</protein>
<evidence type="ECO:0000313" key="1">
    <source>
        <dbReference type="EMBL" id="KAL1565082.1"/>
    </source>
</evidence>
<dbReference type="AlphaFoldDB" id="A0ABD1I9P2"/>
<evidence type="ECO:0008006" key="3">
    <source>
        <dbReference type="Google" id="ProtNLM"/>
    </source>
</evidence>
<accession>A0ABD1I9P2</accession>
<comment type="caution">
    <text evidence="1">The sequence shown here is derived from an EMBL/GenBank/DDBJ whole genome shotgun (WGS) entry which is preliminary data.</text>
</comment>